<dbReference type="CDD" id="cd00075">
    <property type="entry name" value="HATPase"/>
    <property type="match status" value="1"/>
</dbReference>
<dbReference type="AlphaFoldDB" id="A0A5R9G7Y8"/>
<keyword evidence="8" id="KW-0547">Nucleotide-binding</keyword>
<comment type="caution">
    <text evidence="16">The sequence shown here is derived from an EMBL/GenBank/DDBJ whole genome shotgun (WGS) entry which is preliminary data.</text>
</comment>
<evidence type="ECO:0000256" key="9">
    <source>
        <dbReference type="ARBA" id="ARBA00022777"/>
    </source>
</evidence>
<evidence type="ECO:0000256" key="8">
    <source>
        <dbReference type="ARBA" id="ARBA00022741"/>
    </source>
</evidence>
<dbReference type="PANTHER" id="PTHR45528">
    <property type="entry name" value="SENSOR HISTIDINE KINASE CPXA"/>
    <property type="match status" value="1"/>
</dbReference>
<dbReference type="FunFam" id="3.30.565.10:FF:000013">
    <property type="entry name" value="Two-component sensor histidine kinase"/>
    <property type="match status" value="1"/>
</dbReference>
<dbReference type="EMBL" id="VCIW01000005">
    <property type="protein sequence ID" value="TLS52522.1"/>
    <property type="molecule type" value="Genomic_DNA"/>
</dbReference>
<dbReference type="SMART" id="SM00388">
    <property type="entry name" value="HisKA"/>
    <property type="match status" value="1"/>
</dbReference>
<reference evidence="16 17" key="1">
    <citation type="submission" date="2019-05" db="EMBL/GenBank/DDBJ databases">
        <authorList>
            <person name="Narsing Rao M.P."/>
            <person name="Li W.J."/>
        </authorList>
    </citation>
    <scope>NUCLEOTIDE SEQUENCE [LARGE SCALE GENOMIC DNA]</scope>
    <source>
        <strain evidence="16 17">SYSU_K30003</strain>
    </source>
</reference>
<dbReference type="InterPro" id="IPR036890">
    <property type="entry name" value="HATPase_C_sf"/>
</dbReference>
<dbReference type="Gene3D" id="3.30.565.10">
    <property type="entry name" value="Histidine kinase-like ATPase, C-terminal domain"/>
    <property type="match status" value="1"/>
</dbReference>
<feature type="domain" description="Histidine kinase" evidence="14">
    <location>
        <begin position="59"/>
        <end position="278"/>
    </location>
</feature>
<evidence type="ECO:0000256" key="4">
    <source>
        <dbReference type="ARBA" id="ARBA00022475"/>
    </source>
</evidence>
<dbReference type="SUPFAM" id="SSF158472">
    <property type="entry name" value="HAMP domain-like"/>
    <property type="match status" value="1"/>
</dbReference>
<evidence type="ECO:0000256" key="11">
    <source>
        <dbReference type="ARBA" id="ARBA00022989"/>
    </source>
</evidence>
<comment type="catalytic activity">
    <reaction evidence="1">
        <text>ATP + protein L-histidine = ADP + protein N-phospho-L-histidine.</text>
        <dbReference type="EC" id="2.7.13.3"/>
    </reaction>
</comment>
<gene>
    <name evidence="16" type="ORF">FE782_10000</name>
</gene>
<evidence type="ECO:0000256" key="2">
    <source>
        <dbReference type="ARBA" id="ARBA00004651"/>
    </source>
</evidence>
<dbReference type="PRINTS" id="PR00344">
    <property type="entry name" value="BCTRLSENSOR"/>
</dbReference>
<dbReference type="SUPFAM" id="SSF47384">
    <property type="entry name" value="Homodimeric domain of signal transducing histidine kinase"/>
    <property type="match status" value="1"/>
</dbReference>
<dbReference type="PANTHER" id="PTHR45528:SF1">
    <property type="entry name" value="SENSOR HISTIDINE KINASE CPXA"/>
    <property type="match status" value="1"/>
</dbReference>
<dbReference type="Pfam" id="PF00672">
    <property type="entry name" value="HAMP"/>
    <property type="match status" value="1"/>
</dbReference>
<dbReference type="Proteomes" id="UP000309676">
    <property type="component" value="Unassembled WGS sequence"/>
</dbReference>
<organism evidence="16 17">
    <name type="scientific">Paenibacillus antri</name>
    <dbReference type="NCBI Taxonomy" id="2582848"/>
    <lineage>
        <taxon>Bacteria</taxon>
        <taxon>Bacillati</taxon>
        <taxon>Bacillota</taxon>
        <taxon>Bacilli</taxon>
        <taxon>Bacillales</taxon>
        <taxon>Paenibacillaceae</taxon>
        <taxon>Paenibacillus</taxon>
    </lineage>
</organism>
<keyword evidence="5" id="KW-0597">Phosphoprotein</keyword>
<proteinExistence type="predicted"/>
<keyword evidence="12" id="KW-0902">Two-component regulatory system</keyword>
<dbReference type="CDD" id="cd06225">
    <property type="entry name" value="HAMP"/>
    <property type="match status" value="1"/>
</dbReference>
<evidence type="ECO:0000256" key="12">
    <source>
        <dbReference type="ARBA" id="ARBA00023012"/>
    </source>
</evidence>
<evidence type="ECO:0000256" key="13">
    <source>
        <dbReference type="ARBA" id="ARBA00023136"/>
    </source>
</evidence>
<evidence type="ECO:0000259" key="14">
    <source>
        <dbReference type="PROSITE" id="PS50109"/>
    </source>
</evidence>
<dbReference type="InterPro" id="IPR004358">
    <property type="entry name" value="Sig_transdc_His_kin-like_C"/>
</dbReference>
<dbReference type="FunFam" id="1.10.287.130:FF:000008">
    <property type="entry name" value="Two-component sensor histidine kinase"/>
    <property type="match status" value="1"/>
</dbReference>
<keyword evidence="7" id="KW-0812">Transmembrane</keyword>
<dbReference type="SMART" id="SM00387">
    <property type="entry name" value="HATPase_c"/>
    <property type="match status" value="1"/>
</dbReference>
<evidence type="ECO:0000259" key="15">
    <source>
        <dbReference type="PROSITE" id="PS50885"/>
    </source>
</evidence>
<dbReference type="InterPro" id="IPR036097">
    <property type="entry name" value="HisK_dim/P_sf"/>
</dbReference>
<sequence>MIRAVRRIAEGRFDVTVPVKQKDDFGVLAADMNSLIARLSTSIEEERRAEQTKNELITNVSHDLRTPLTSILGYLGLIDDDKYRDELELRHYVQIANAKAKRLHGLIDDLFEYTRMRHGGMPLRKTRFNLTELLGQLLSQHRLGLQQAGMTASLSAPQTAVEVVGDPDKLVRVFENLLTNAMRYGRDGKRIDVAVRTGGGAAEVDVANYGEPISAADLPYIFERFYRADKSRTEADGAPGSGLGLAIAKGIVDQHGGAIAAYSDARSTVFQVRLPLGEHPRT</sequence>
<evidence type="ECO:0000313" key="16">
    <source>
        <dbReference type="EMBL" id="TLS52522.1"/>
    </source>
</evidence>
<dbReference type="Gene3D" id="6.10.340.10">
    <property type="match status" value="1"/>
</dbReference>
<dbReference type="CDD" id="cd00082">
    <property type="entry name" value="HisKA"/>
    <property type="match status" value="1"/>
</dbReference>
<name>A0A5R9G7Y8_9BACL</name>
<dbReference type="InterPro" id="IPR003661">
    <property type="entry name" value="HisK_dim/P_dom"/>
</dbReference>
<evidence type="ECO:0000313" key="17">
    <source>
        <dbReference type="Proteomes" id="UP000309676"/>
    </source>
</evidence>
<dbReference type="InterPro" id="IPR050398">
    <property type="entry name" value="HssS/ArlS-like"/>
</dbReference>
<dbReference type="SUPFAM" id="SSF55874">
    <property type="entry name" value="ATPase domain of HSP90 chaperone/DNA topoisomerase II/histidine kinase"/>
    <property type="match status" value="1"/>
</dbReference>
<protein>
    <recommendedName>
        <fullName evidence="3">histidine kinase</fullName>
        <ecNumber evidence="3">2.7.13.3</ecNumber>
    </recommendedName>
</protein>
<evidence type="ECO:0000256" key="3">
    <source>
        <dbReference type="ARBA" id="ARBA00012438"/>
    </source>
</evidence>
<keyword evidence="4" id="KW-1003">Cell membrane</keyword>
<keyword evidence="6" id="KW-0808">Transferase</keyword>
<dbReference type="PROSITE" id="PS50885">
    <property type="entry name" value="HAMP"/>
    <property type="match status" value="1"/>
</dbReference>
<dbReference type="InterPro" id="IPR005467">
    <property type="entry name" value="His_kinase_dom"/>
</dbReference>
<keyword evidence="10" id="KW-0067">ATP-binding</keyword>
<evidence type="ECO:0000256" key="7">
    <source>
        <dbReference type="ARBA" id="ARBA00022692"/>
    </source>
</evidence>
<evidence type="ECO:0000256" key="5">
    <source>
        <dbReference type="ARBA" id="ARBA00022553"/>
    </source>
</evidence>
<dbReference type="Gene3D" id="1.10.287.130">
    <property type="match status" value="1"/>
</dbReference>
<evidence type="ECO:0000256" key="10">
    <source>
        <dbReference type="ARBA" id="ARBA00022840"/>
    </source>
</evidence>
<dbReference type="InterPro" id="IPR003660">
    <property type="entry name" value="HAMP_dom"/>
</dbReference>
<comment type="subcellular location">
    <subcellularLocation>
        <location evidence="2">Cell membrane</location>
        <topology evidence="2">Multi-pass membrane protein</topology>
    </subcellularLocation>
</comment>
<dbReference type="Pfam" id="PF02518">
    <property type="entry name" value="HATPase_c"/>
    <property type="match status" value="1"/>
</dbReference>
<evidence type="ECO:0000256" key="1">
    <source>
        <dbReference type="ARBA" id="ARBA00000085"/>
    </source>
</evidence>
<dbReference type="PROSITE" id="PS50109">
    <property type="entry name" value="HIS_KIN"/>
    <property type="match status" value="1"/>
</dbReference>
<evidence type="ECO:0000256" key="6">
    <source>
        <dbReference type="ARBA" id="ARBA00022679"/>
    </source>
</evidence>
<dbReference type="EC" id="2.7.13.3" evidence="3"/>
<dbReference type="GO" id="GO:0005886">
    <property type="term" value="C:plasma membrane"/>
    <property type="evidence" value="ECO:0007669"/>
    <property type="project" value="UniProtKB-SubCell"/>
</dbReference>
<keyword evidence="11" id="KW-1133">Transmembrane helix</keyword>
<dbReference type="InterPro" id="IPR003594">
    <property type="entry name" value="HATPase_dom"/>
</dbReference>
<keyword evidence="17" id="KW-1185">Reference proteome</keyword>
<dbReference type="GO" id="GO:0000155">
    <property type="term" value="F:phosphorelay sensor kinase activity"/>
    <property type="evidence" value="ECO:0007669"/>
    <property type="project" value="InterPro"/>
</dbReference>
<feature type="domain" description="HAMP" evidence="15">
    <location>
        <begin position="1"/>
        <end position="44"/>
    </location>
</feature>
<accession>A0A5R9G7Y8</accession>
<keyword evidence="9 16" id="KW-0418">Kinase</keyword>
<dbReference type="OrthoDB" id="9792991at2"/>
<keyword evidence="13" id="KW-0472">Membrane</keyword>
<dbReference type="GO" id="GO:0005524">
    <property type="term" value="F:ATP binding"/>
    <property type="evidence" value="ECO:0007669"/>
    <property type="project" value="UniProtKB-KW"/>
</dbReference>
<dbReference type="Pfam" id="PF00512">
    <property type="entry name" value="HisKA"/>
    <property type="match status" value="1"/>
</dbReference>